<dbReference type="InterPro" id="IPR009056">
    <property type="entry name" value="Cyt_c-like_dom"/>
</dbReference>
<organism evidence="6 7">
    <name type="scientific">Litorilinea aerophila</name>
    <dbReference type="NCBI Taxonomy" id="1204385"/>
    <lineage>
        <taxon>Bacteria</taxon>
        <taxon>Bacillati</taxon>
        <taxon>Chloroflexota</taxon>
        <taxon>Caldilineae</taxon>
        <taxon>Caldilineales</taxon>
        <taxon>Caldilineaceae</taxon>
        <taxon>Litorilinea</taxon>
    </lineage>
</organism>
<keyword evidence="3 4" id="KW-0408">Iron</keyword>
<dbReference type="InParanoid" id="A0A540VEX6"/>
<dbReference type="PROSITE" id="PS51007">
    <property type="entry name" value="CYTC"/>
    <property type="match status" value="1"/>
</dbReference>
<keyword evidence="2 4" id="KW-0479">Metal-binding</keyword>
<name>A0A540VEX6_9CHLR</name>
<evidence type="ECO:0000259" key="5">
    <source>
        <dbReference type="PROSITE" id="PS51007"/>
    </source>
</evidence>
<feature type="domain" description="Cytochrome c" evidence="5">
    <location>
        <begin position="33"/>
        <end position="114"/>
    </location>
</feature>
<evidence type="ECO:0000313" key="7">
    <source>
        <dbReference type="Proteomes" id="UP000317371"/>
    </source>
</evidence>
<evidence type="ECO:0000313" key="6">
    <source>
        <dbReference type="EMBL" id="TQE95318.1"/>
    </source>
</evidence>
<dbReference type="Pfam" id="PF13442">
    <property type="entry name" value="Cytochrome_CBB3"/>
    <property type="match status" value="1"/>
</dbReference>
<dbReference type="AlphaFoldDB" id="A0A540VEX6"/>
<reference evidence="6 7" key="1">
    <citation type="submission" date="2019-06" db="EMBL/GenBank/DDBJ databases">
        <title>Genome sequence of Litorilinea aerophila BAA-2444.</title>
        <authorList>
            <person name="Maclea K.S."/>
            <person name="Maurais E.G."/>
            <person name="Iannazzi L.C."/>
        </authorList>
    </citation>
    <scope>NUCLEOTIDE SEQUENCE [LARGE SCALE GENOMIC DNA]</scope>
    <source>
        <strain evidence="6 7">ATCC BAA-2444</strain>
    </source>
</reference>
<evidence type="ECO:0000256" key="3">
    <source>
        <dbReference type="ARBA" id="ARBA00023004"/>
    </source>
</evidence>
<dbReference type="InterPro" id="IPR036909">
    <property type="entry name" value="Cyt_c-like_dom_sf"/>
</dbReference>
<evidence type="ECO:0000256" key="1">
    <source>
        <dbReference type="ARBA" id="ARBA00022617"/>
    </source>
</evidence>
<dbReference type="GO" id="GO:0020037">
    <property type="term" value="F:heme binding"/>
    <property type="evidence" value="ECO:0007669"/>
    <property type="project" value="InterPro"/>
</dbReference>
<sequence length="116" mass="11937">MPAARFTAVAQTAFTGTVPITATVTATETVASADLERGARIYANRQCGDCHGAQGEGVPGKGSALAGLTLSEEEFTDILRTGGNGSLGPDHLYGPNAISPSGMQALYQWLRSLPAE</sequence>
<dbReference type="EMBL" id="VIGC01000015">
    <property type="protein sequence ID" value="TQE95318.1"/>
    <property type="molecule type" value="Genomic_DNA"/>
</dbReference>
<keyword evidence="7" id="KW-1185">Reference proteome</keyword>
<proteinExistence type="predicted"/>
<evidence type="ECO:0000256" key="4">
    <source>
        <dbReference type="PROSITE-ProRule" id="PRU00433"/>
    </source>
</evidence>
<comment type="caution">
    <text evidence="6">The sequence shown here is derived from an EMBL/GenBank/DDBJ whole genome shotgun (WGS) entry which is preliminary data.</text>
</comment>
<dbReference type="Proteomes" id="UP000317371">
    <property type="component" value="Unassembled WGS sequence"/>
</dbReference>
<dbReference type="OrthoDB" id="9811281at2"/>
<accession>A0A540VEX6</accession>
<gene>
    <name evidence="6" type="ORF">FKZ61_12935</name>
</gene>
<dbReference type="GO" id="GO:0046872">
    <property type="term" value="F:metal ion binding"/>
    <property type="evidence" value="ECO:0007669"/>
    <property type="project" value="UniProtKB-KW"/>
</dbReference>
<dbReference type="SUPFAM" id="SSF46626">
    <property type="entry name" value="Cytochrome c"/>
    <property type="match status" value="1"/>
</dbReference>
<dbReference type="Gene3D" id="1.10.760.10">
    <property type="entry name" value="Cytochrome c-like domain"/>
    <property type="match status" value="1"/>
</dbReference>
<dbReference type="GO" id="GO:0009055">
    <property type="term" value="F:electron transfer activity"/>
    <property type="evidence" value="ECO:0007669"/>
    <property type="project" value="InterPro"/>
</dbReference>
<protein>
    <submittedName>
        <fullName evidence="6">Cytochrome c</fullName>
    </submittedName>
</protein>
<keyword evidence="1 4" id="KW-0349">Heme</keyword>
<evidence type="ECO:0000256" key="2">
    <source>
        <dbReference type="ARBA" id="ARBA00022723"/>
    </source>
</evidence>